<feature type="transmembrane region" description="Helical" evidence="7">
    <location>
        <begin position="153"/>
        <end position="174"/>
    </location>
</feature>
<dbReference type="InterPro" id="IPR002771">
    <property type="entry name" value="Multi_antbiot-R_MarC"/>
</dbReference>
<feature type="transmembrane region" description="Helical" evidence="7">
    <location>
        <begin position="186"/>
        <end position="206"/>
    </location>
</feature>
<protein>
    <recommendedName>
        <fullName evidence="7">UPF0056 membrane protein</fullName>
    </recommendedName>
</protein>
<dbReference type="RefSeq" id="WP_218929152.1">
    <property type="nucleotide sequence ID" value="NZ_JACBXV010000038.1"/>
</dbReference>
<reference evidence="8 9" key="1">
    <citation type="submission" date="2020-07" db="EMBL/GenBank/DDBJ databases">
        <title>MOT database genomes.</title>
        <authorList>
            <person name="Joseph S."/>
            <person name="Aduse-Opoku J."/>
            <person name="Hashim A."/>
            <person name="Wade W."/>
            <person name="Curtis M."/>
        </authorList>
    </citation>
    <scope>NUCLEOTIDE SEQUENCE [LARGE SCALE GENOMIC DNA]</scope>
    <source>
        <strain evidence="8 9">WMus004</strain>
    </source>
</reference>
<name>A0A853EHI2_9ACTO</name>
<keyword evidence="4 7" id="KW-0812">Transmembrane</keyword>
<keyword evidence="3" id="KW-1003">Cell membrane</keyword>
<comment type="caution">
    <text evidence="8">The sequence shown here is derived from an EMBL/GenBank/DDBJ whole genome shotgun (WGS) entry which is preliminary data.</text>
</comment>
<evidence type="ECO:0000256" key="7">
    <source>
        <dbReference type="RuleBase" id="RU362048"/>
    </source>
</evidence>
<dbReference type="EMBL" id="JACBXV010000038">
    <property type="protein sequence ID" value="NYS68788.1"/>
    <property type="molecule type" value="Genomic_DNA"/>
</dbReference>
<dbReference type="Pfam" id="PF01914">
    <property type="entry name" value="MarC"/>
    <property type="match status" value="1"/>
</dbReference>
<dbReference type="AlphaFoldDB" id="A0A853EHI2"/>
<feature type="transmembrane region" description="Helical" evidence="7">
    <location>
        <begin position="74"/>
        <end position="92"/>
    </location>
</feature>
<sequence>MIIGSVVVLLAVMNPFLDVPRFLELTSGQSVAQRRRTALSVTLRCALIAVVLLVSNPVVVGGGGIHGFLNLSEAGLLAGGGLVIAIIALAMLRGQQSSIADGTQREKEGYSALKRISGYPLTFPLIMGPGTIVSILCLMLSAERSSGSAGLSAVAIAVIVALLVLGVSLVLAAGRGTRPAEGLTAVMTRLSGLVLMVFGVGMVASIL</sequence>
<evidence type="ECO:0000256" key="2">
    <source>
        <dbReference type="ARBA" id="ARBA00009784"/>
    </source>
</evidence>
<organism evidence="8 9">
    <name type="scientific">Actinomyces bowdenii</name>
    <dbReference type="NCBI Taxonomy" id="131109"/>
    <lineage>
        <taxon>Bacteria</taxon>
        <taxon>Bacillati</taxon>
        <taxon>Actinomycetota</taxon>
        <taxon>Actinomycetes</taxon>
        <taxon>Actinomycetales</taxon>
        <taxon>Actinomycetaceae</taxon>
        <taxon>Actinomyces</taxon>
    </lineage>
</organism>
<evidence type="ECO:0000256" key="3">
    <source>
        <dbReference type="ARBA" id="ARBA00022475"/>
    </source>
</evidence>
<evidence type="ECO:0000313" key="9">
    <source>
        <dbReference type="Proteomes" id="UP000572528"/>
    </source>
</evidence>
<comment type="subcellular location">
    <subcellularLocation>
        <location evidence="1 7">Cell membrane</location>
        <topology evidence="1 7">Multi-pass membrane protein</topology>
    </subcellularLocation>
</comment>
<evidence type="ECO:0000256" key="6">
    <source>
        <dbReference type="ARBA" id="ARBA00023136"/>
    </source>
</evidence>
<evidence type="ECO:0000313" key="8">
    <source>
        <dbReference type="EMBL" id="NYS68788.1"/>
    </source>
</evidence>
<dbReference type="Proteomes" id="UP000572528">
    <property type="component" value="Unassembled WGS sequence"/>
</dbReference>
<dbReference type="PANTHER" id="PTHR33508:SF1">
    <property type="entry name" value="UPF0056 MEMBRANE PROTEIN YHCE"/>
    <property type="match status" value="1"/>
</dbReference>
<evidence type="ECO:0000256" key="5">
    <source>
        <dbReference type="ARBA" id="ARBA00022989"/>
    </source>
</evidence>
<dbReference type="PANTHER" id="PTHR33508">
    <property type="entry name" value="UPF0056 MEMBRANE PROTEIN YHCE"/>
    <property type="match status" value="1"/>
</dbReference>
<proteinExistence type="inferred from homology"/>
<keyword evidence="5 7" id="KW-1133">Transmembrane helix</keyword>
<comment type="caution">
    <text evidence="7">Lacks conserved residue(s) required for the propagation of feature annotation.</text>
</comment>
<evidence type="ECO:0000256" key="1">
    <source>
        <dbReference type="ARBA" id="ARBA00004651"/>
    </source>
</evidence>
<dbReference type="GO" id="GO:0005886">
    <property type="term" value="C:plasma membrane"/>
    <property type="evidence" value="ECO:0007669"/>
    <property type="project" value="UniProtKB-SubCell"/>
</dbReference>
<gene>
    <name evidence="8" type="ORF">HZZ05_04525</name>
</gene>
<accession>A0A853EHI2</accession>
<comment type="similarity">
    <text evidence="2 7">Belongs to the UPF0056 (MarC) family.</text>
</comment>
<feature type="transmembrane region" description="Helical" evidence="7">
    <location>
        <begin position="121"/>
        <end position="141"/>
    </location>
</feature>
<evidence type="ECO:0000256" key="4">
    <source>
        <dbReference type="ARBA" id="ARBA00022692"/>
    </source>
</evidence>
<keyword evidence="6 7" id="KW-0472">Membrane</keyword>
<feature type="transmembrane region" description="Helical" evidence="7">
    <location>
        <begin position="43"/>
        <end position="68"/>
    </location>
</feature>